<comment type="similarity">
    <text evidence="1">Belongs to the protein-tyrosine phosphatase family. Non-receptor class dual specificity subfamily.</text>
</comment>
<accession>F1LAF7</accession>
<feature type="compositionally biased region" description="Basic and acidic residues" evidence="4">
    <location>
        <begin position="251"/>
        <end position="260"/>
    </location>
</feature>
<keyword evidence="2" id="KW-0378">Hydrolase</keyword>
<dbReference type="InterPro" id="IPR000340">
    <property type="entry name" value="Dual-sp_phosphatase_cat-dom"/>
</dbReference>
<feature type="region of interest" description="Disordered" evidence="4">
    <location>
        <begin position="251"/>
        <end position="272"/>
    </location>
</feature>
<evidence type="ECO:0000256" key="1">
    <source>
        <dbReference type="ARBA" id="ARBA00008601"/>
    </source>
</evidence>
<evidence type="ECO:0000259" key="5">
    <source>
        <dbReference type="PROSITE" id="PS50054"/>
    </source>
</evidence>
<protein>
    <submittedName>
        <fullName evidence="7">Dual specificity protein phosphatase 21</fullName>
    </submittedName>
</protein>
<evidence type="ECO:0000259" key="6">
    <source>
        <dbReference type="PROSITE" id="PS50056"/>
    </source>
</evidence>
<evidence type="ECO:0000313" key="7">
    <source>
        <dbReference type="EMBL" id="ADY47111.1"/>
    </source>
</evidence>
<dbReference type="PROSITE" id="PS50056">
    <property type="entry name" value="TYR_PHOSPHATASE_2"/>
    <property type="match status" value="1"/>
</dbReference>
<reference evidence="7" key="1">
    <citation type="journal article" date="2011" name="Genome Res.">
        <title>Deep small RNA sequencing from the nematode Ascaris reveals conservation, functional diversification, and novel developmental profiles.</title>
        <authorList>
            <person name="Wang J."/>
            <person name="Czech B."/>
            <person name="Crunk A."/>
            <person name="Wallace A."/>
            <person name="Mitreva M."/>
            <person name="Hannon G.J."/>
            <person name="Davis R.E."/>
        </authorList>
    </citation>
    <scope>NUCLEOTIDE SEQUENCE</scope>
</reference>
<dbReference type="GO" id="GO:0004721">
    <property type="term" value="F:phosphoprotein phosphatase activity"/>
    <property type="evidence" value="ECO:0007669"/>
    <property type="project" value="UniProtKB-KW"/>
</dbReference>
<dbReference type="Pfam" id="PF00782">
    <property type="entry name" value="DSPc"/>
    <property type="match status" value="1"/>
</dbReference>
<proteinExistence type="evidence at transcript level"/>
<keyword evidence="3" id="KW-0904">Protein phosphatase</keyword>
<dbReference type="PANTHER" id="PTHR45961:SF9">
    <property type="entry name" value="DUAL SPECIFICITY PROTEIN PHOSPHATASE 14"/>
    <property type="match status" value="1"/>
</dbReference>
<evidence type="ECO:0000256" key="2">
    <source>
        <dbReference type="ARBA" id="ARBA00022801"/>
    </source>
</evidence>
<dbReference type="Gene3D" id="3.90.190.10">
    <property type="entry name" value="Protein tyrosine phosphatase superfamily"/>
    <property type="match status" value="1"/>
</dbReference>
<feature type="non-terminal residue" evidence="7">
    <location>
        <position position="291"/>
    </location>
</feature>
<dbReference type="AlphaFoldDB" id="F1LAF7"/>
<sequence>MSLSFFRFLHLSLHLEKYSEFASGEKKNPTMPSLTFQINPEYAKITEVVRGLFVSGVCALSPSIVKHYRIDAIINTTEEVPNLKSLGNIRYTKLWIEDNEQFNIYPLLELQSNQIQAILTAGGRVLVHSVHGVSRSAAICLAYLTKFRCKTLKDAYEKLAAARPMVTPNIGFWRQLIAFEQAVKQTHGSVRIVRDEAEPTKLVPDVYTQNTRSVAVKLTSKSESFSTATRPENPAPKSAKILYDNISPMQKETEAVEKPKRGNIPARKYSSPSGKFEPVLETLYEILEAAA</sequence>
<dbReference type="EMBL" id="JI175454">
    <property type="protein sequence ID" value="ADY47111.1"/>
    <property type="molecule type" value="mRNA"/>
</dbReference>
<dbReference type="SMART" id="SM00195">
    <property type="entry name" value="DSPc"/>
    <property type="match status" value="1"/>
</dbReference>
<dbReference type="InterPro" id="IPR052103">
    <property type="entry name" value="Dual_spec_Phospatases"/>
</dbReference>
<feature type="domain" description="Tyrosine-protein phosphatase" evidence="5">
    <location>
        <begin position="44"/>
        <end position="185"/>
    </location>
</feature>
<dbReference type="CDD" id="cd14514">
    <property type="entry name" value="DUSP14-like"/>
    <property type="match status" value="1"/>
</dbReference>
<dbReference type="PROSITE" id="PS50054">
    <property type="entry name" value="TYR_PHOSPHATASE_DUAL"/>
    <property type="match status" value="1"/>
</dbReference>
<dbReference type="PANTHER" id="PTHR45961">
    <property type="entry name" value="IP21249P"/>
    <property type="match status" value="1"/>
</dbReference>
<evidence type="ECO:0000256" key="3">
    <source>
        <dbReference type="ARBA" id="ARBA00022912"/>
    </source>
</evidence>
<dbReference type="SUPFAM" id="SSF52799">
    <property type="entry name" value="(Phosphotyrosine protein) phosphatases II"/>
    <property type="match status" value="1"/>
</dbReference>
<dbReference type="InterPro" id="IPR000387">
    <property type="entry name" value="Tyr_Pase_dom"/>
</dbReference>
<dbReference type="InterPro" id="IPR029021">
    <property type="entry name" value="Prot-tyrosine_phosphatase-like"/>
</dbReference>
<organism evidence="7">
    <name type="scientific">Ascaris suum</name>
    <name type="common">Pig roundworm</name>
    <name type="synonym">Ascaris lumbricoides</name>
    <dbReference type="NCBI Taxonomy" id="6253"/>
    <lineage>
        <taxon>Eukaryota</taxon>
        <taxon>Metazoa</taxon>
        <taxon>Ecdysozoa</taxon>
        <taxon>Nematoda</taxon>
        <taxon>Chromadorea</taxon>
        <taxon>Rhabditida</taxon>
        <taxon>Spirurina</taxon>
        <taxon>Ascaridomorpha</taxon>
        <taxon>Ascaridoidea</taxon>
        <taxon>Ascarididae</taxon>
        <taxon>Ascaris</taxon>
    </lineage>
</organism>
<evidence type="ECO:0000256" key="4">
    <source>
        <dbReference type="SAM" id="MobiDB-lite"/>
    </source>
</evidence>
<feature type="domain" description="Tyrosine specific protein phosphatases" evidence="6">
    <location>
        <begin position="105"/>
        <end position="164"/>
    </location>
</feature>
<dbReference type="InterPro" id="IPR020422">
    <property type="entry name" value="TYR_PHOSPHATASE_DUAL_dom"/>
</dbReference>
<dbReference type="GO" id="GO:0005737">
    <property type="term" value="C:cytoplasm"/>
    <property type="evidence" value="ECO:0007669"/>
    <property type="project" value="TreeGrafter"/>
</dbReference>
<name>F1LAF7_ASCSU</name>